<dbReference type="GO" id="GO:0003746">
    <property type="term" value="F:translation elongation factor activity"/>
    <property type="evidence" value="ECO:0007669"/>
    <property type="project" value="UniProtKB-KW"/>
</dbReference>
<sequence length="64" mass="7179">MMCTILQDHAHARYGSAHELTLRQDFSKPLRTPGMNCLGTFVPVVTSLKAMLVFWSAERAPCSR</sequence>
<keyword evidence="1" id="KW-0648">Protein biosynthesis</keyword>
<gene>
    <name evidence="1" type="ORF">FKW44_001031</name>
</gene>
<name>A0A7T8KI50_CALRO</name>
<dbReference type="Proteomes" id="UP000595437">
    <property type="component" value="Chromosome 1"/>
</dbReference>
<keyword evidence="2" id="KW-1185">Reference proteome</keyword>
<accession>A0A7T8KI50</accession>
<evidence type="ECO:0000313" key="2">
    <source>
        <dbReference type="Proteomes" id="UP000595437"/>
    </source>
</evidence>
<dbReference type="AlphaFoldDB" id="A0A7T8KI50"/>
<keyword evidence="1" id="KW-0251">Elongation factor</keyword>
<proteinExistence type="predicted"/>
<protein>
    <submittedName>
        <fullName evidence="1">Elongation factor G_ mitochondrial</fullName>
    </submittedName>
</protein>
<reference evidence="2" key="1">
    <citation type="submission" date="2021-01" db="EMBL/GenBank/DDBJ databases">
        <title>Caligus Genome Assembly.</title>
        <authorList>
            <person name="Gallardo-Escarate C."/>
        </authorList>
    </citation>
    <scope>NUCLEOTIDE SEQUENCE [LARGE SCALE GENOMIC DNA]</scope>
</reference>
<evidence type="ECO:0000313" key="1">
    <source>
        <dbReference type="EMBL" id="QQP56387.1"/>
    </source>
</evidence>
<dbReference type="EMBL" id="CP045890">
    <property type="protein sequence ID" value="QQP56387.1"/>
    <property type="molecule type" value="Genomic_DNA"/>
</dbReference>
<organism evidence="1 2">
    <name type="scientific">Caligus rogercresseyi</name>
    <name type="common">Sea louse</name>
    <dbReference type="NCBI Taxonomy" id="217165"/>
    <lineage>
        <taxon>Eukaryota</taxon>
        <taxon>Metazoa</taxon>
        <taxon>Ecdysozoa</taxon>
        <taxon>Arthropoda</taxon>
        <taxon>Crustacea</taxon>
        <taxon>Multicrustacea</taxon>
        <taxon>Hexanauplia</taxon>
        <taxon>Copepoda</taxon>
        <taxon>Siphonostomatoida</taxon>
        <taxon>Caligidae</taxon>
        <taxon>Caligus</taxon>
    </lineage>
</organism>